<dbReference type="InParanoid" id="A0A0G4ECC6"/>
<keyword evidence="3" id="KW-1185">Reference proteome</keyword>
<reference evidence="2 3" key="1">
    <citation type="submission" date="2014-11" db="EMBL/GenBank/DDBJ databases">
        <authorList>
            <person name="Zhu J."/>
            <person name="Qi W."/>
            <person name="Song R."/>
        </authorList>
    </citation>
    <scope>NUCLEOTIDE SEQUENCE [LARGE SCALE GENOMIC DNA]</scope>
</reference>
<feature type="region of interest" description="Disordered" evidence="1">
    <location>
        <begin position="1"/>
        <end position="29"/>
    </location>
</feature>
<protein>
    <submittedName>
        <fullName evidence="2">Uncharacterized protein</fullName>
    </submittedName>
</protein>
<gene>
    <name evidence="2" type="ORF">Vbra_4738</name>
</gene>
<evidence type="ECO:0000313" key="3">
    <source>
        <dbReference type="Proteomes" id="UP000041254"/>
    </source>
</evidence>
<feature type="region of interest" description="Disordered" evidence="1">
    <location>
        <begin position="444"/>
        <end position="466"/>
    </location>
</feature>
<accession>A0A0G4ECC6</accession>
<sequence>MAQAHAEGTSADTREPGLTAVGAPGDDGNGVLVDGVEGRVYALSCFGFNTSWLKVGDPVSVVQDATPVYVRVKCTEGDRKGVTGMFEPQVSSEIVMPSGGGGRGGGGGGAAQPAATTYTPATAGGACGMGPMASAFMGVQGMQGPFNSYYPGAYGALADGLEGRVYALGLGFNTWLKVGDPVSVVKATPVYVSVKCIEGDRKGVTGEFAPGSLGPMASAYTGVQGMQGPFDFLAAHGGLTGTNNTQGGFYGYTPGHTPGDSTDLRGKLSGATSPGAIREALYEYLEMFVAEMTTYKVGAEMVIHYCKDKLTPEVLEVLGSNPSPPAGAIDLVRALTDALPSLAETVPPADADTPLAMLTLPAFHKAIKDIDVDAIDTTTYKKLQATAKTRDSVLDETPYKYLLVLVRVMVHHMHMKNPNEWFGGVWGKGMVRVGVEACLAPVQGGGGGGMADKEGKEGQGQDEADN</sequence>
<dbReference type="VEuPathDB" id="CryptoDB:Vbra_4738"/>
<dbReference type="EMBL" id="CDMY01000144">
    <property type="protein sequence ID" value="CEL93158.1"/>
    <property type="molecule type" value="Genomic_DNA"/>
</dbReference>
<name>A0A0G4ECC6_VITBC</name>
<dbReference type="Proteomes" id="UP000041254">
    <property type="component" value="Unassembled WGS sequence"/>
</dbReference>
<evidence type="ECO:0000256" key="1">
    <source>
        <dbReference type="SAM" id="MobiDB-lite"/>
    </source>
</evidence>
<organism evidence="2 3">
    <name type="scientific">Vitrella brassicaformis (strain CCMP3155)</name>
    <dbReference type="NCBI Taxonomy" id="1169540"/>
    <lineage>
        <taxon>Eukaryota</taxon>
        <taxon>Sar</taxon>
        <taxon>Alveolata</taxon>
        <taxon>Colpodellida</taxon>
        <taxon>Vitrellaceae</taxon>
        <taxon>Vitrella</taxon>
    </lineage>
</organism>
<proteinExistence type="predicted"/>
<dbReference type="AlphaFoldDB" id="A0A0G4ECC6"/>
<evidence type="ECO:0000313" key="2">
    <source>
        <dbReference type="EMBL" id="CEL93158.1"/>
    </source>
</evidence>